<dbReference type="Proteomes" id="UP000237144">
    <property type="component" value="Unassembled WGS sequence"/>
</dbReference>
<feature type="compositionally biased region" description="Low complexity" evidence="1">
    <location>
        <begin position="694"/>
        <end position="707"/>
    </location>
</feature>
<proteinExistence type="predicted"/>
<organism evidence="2 3">
    <name type="scientific">Rhodotorula taiwanensis</name>
    <dbReference type="NCBI Taxonomy" id="741276"/>
    <lineage>
        <taxon>Eukaryota</taxon>
        <taxon>Fungi</taxon>
        <taxon>Dikarya</taxon>
        <taxon>Basidiomycota</taxon>
        <taxon>Pucciniomycotina</taxon>
        <taxon>Microbotryomycetes</taxon>
        <taxon>Sporidiobolales</taxon>
        <taxon>Sporidiobolaceae</taxon>
        <taxon>Rhodotorula</taxon>
    </lineage>
</organism>
<accession>A0A2S5BDU7</accession>
<reference evidence="2 3" key="1">
    <citation type="journal article" date="2018" name="Front. Microbiol.">
        <title>Prospects for Fungal Bioremediation of Acidic Radioactive Waste Sites: Characterization and Genome Sequence of Rhodotorula taiwanensis MD1149.</title>
        <authorList>
            <person name="Tkavc R."/>
            <person name="Matrosova V.Y."/>
            <person name="Grichenko O.E."/>
            <person name="Gostincar C."/>
            <person name="Volpe R.P."/>
            <person name="Klimenkova P."/>
            <person name="Gaidamakova E.K."/>
            <person name="Zhou C.E."/>
            <person name="Stewart B.J."/>
            <person name="Lyman M.G."/>
            <person name="Malfatti S.A."/>
            <person name="Rubinfeld B."/>
            <person name="Courtot M."/>
            <person name="Singh J."/>
            <person name="Dalgard C.L."/>
            <person name="Hamilton T."/>
            <person name="Frey K.G."/>
            <person name="Gunde-Cimerman N."/>
            <person name="Dugan L."/>
            <person name="Daly M.J."/>
        </authorList>
    </citation>
    <scope>NUCLEOTIDE SEQUENCE [LARGE SCALE GENOMIC DNA]</scope>
    <source>
        <strain evidence="2 3">MD1149</strain>
    </source>
</reference>
<evidence type="ECO:0000256" key="1">
    <source>
        <dbReference type="SAM" id="MobiDB-lite"/>
    </source>
</evidence>
<feature type="region of interest" description="Disordered" evidence="1">
    <location>
        <begin position="647"/>
        <end position="723"/>
    </location>
</feature>
<keyword evidence="3" id="KW-1185">Reference proteome</keyword>
<feature type="region of interest" description="Disordered" evidence="1">
    <location>
        <begin position="284"/>
        <end position="308"/>
    </location>
</feature>
<gene>
    <name evidence="2" type="ORF">BMF94_1932</name>
</gene>
<evidence type="ECO:0000313" key="2">
    <source>
        <dbReference type="EMBL" id="POY74956.1"/>
    </source>
</evidence>
<protein>
    <recommendedName>
        <fullName evidence="4">SAP domain-containing protein</fullName>
    </recommendedName>
</protein>
<dbReference type="EMBL" id="PJQD01000020">
    <property type="protein sequence ID" value="POY74956.1"/>
    <property type="molecule type" value="Genomic_DNA"/>
</dbReference>
<comment type="caution">
    <text evidence="2">The sequence shown here is derived from an EMBL/GenBank/DDBJ whole genome shotgun (WGS) entry which is preliminary data.</text>
</comment>
<evidence type="ECO:0008006" key="4">
    <source>
        <dbReference type="Google" id="ProtNLM"/>
    </source>
</evidence>
<dbReference type="AlphaFoldDB" id="A0A2S5BDU7"/>
<evidence type="ECO:0000313" key="3">
    <source>
        <dbReference type="Proteomes" id="UP000237144"/>
    </source>
</evidence>
<feature type="region of interest" description="Disordered" evidence="1">
    <location>
        <begin position="597"/>
        <end position="634"/>
    </location>
</feature>
<feature type="region of interest" description="Disordered" evidence="1">
    <location>
        <begin position="429"/>
        <end position="486"/>
    </location>
</feature>
<sequence>MARSPVRQAAAPECAILSNEAALHSLKRAQLLALCKQHGVKGSGKNVDLIARLQERGRYLLEQAGDASMTEENADTSTASWAIVSDVAPAQASESPDFGEQATRALESAVTESSSSSSISSTLRTAGSSLYRAIVSSNPTVSSAAPAPLPFVGASPEAPSARFGIYPSLRSFQTDERQSPTTPAGEDAPLCGIRPVSRPSLMAEQPISSAATGQALPCTSPFVFGSPVKDFPSSAPSSAFTFSMPRALFASTSSTTSVSHEQVQLQLSAAESLLEEMNRRAREAKSAAEAAGSKRSRSFVVGSTSGSGDVATTAATKKAAFDVSHKRTFEKMDSIATHWAAKRKIPSTGDVVGMTRSSSARSLSVPPEGKDGRTAKRQKSGSQVKAHNRHNRDQQVVAALRESGWSDAADRDSTGSLATSFHSGVSTLSRAVGGAKGEPTQNAAEQTRRKRQLELAKARRKSGAAKGAGMSKRRPSLGVGPTPSKSTAARLFRSTVRKLASTAPVPPLPSAVVSGRPTTERPGLVASASQPVVPRFAAPTASTASRAALTAATSPIKSTRLISPLKQSARKAFDLQASLKRPITWQSHLRSPMVQASPSTTRAAAAPATSSVLAKPPMELSREPTQAVRQDGAQDVATEHKLLSLPQAPTSAFTLSRSPGPATSSSAWQPPAITRSPLLPTTPNAERKASTRVTASTKKTISASSRAARSEDKTRARKGVEGVEARARMLRTKAAAAKARNPQ</sequence>
<feature type="region of interest" description="Disordered" evidence="1">
    <location>
        <begin position="348"/>
        <end position="394"/>
    </location>
</feature>
<dbReference type="OrthoDB" id="5964929at2759"/>
<feature type="compositionally biased region" description="Polar residues" evidence="1">
    <location>
        <begin position="647"/>
        <end position="668"/>
    </location>
</feature>
<feature type="compositionally biased region" description="Basic and acidic residues" evidence="1">
    <location>
        <begin position="708"/>
        <end position="723"/>
    </location>
</feature>
<dbReference type="STRING" id="741276.A0A2S5BDU7"/>
<feature type="compositionally biased region" description="Low complexity" evidence="1">
    <location>
        <begin position="597"/>
        <end position="611"/>
    </location>
</feature>
<name>A0A2S5BDU7_9BASI</name>